<evidence type="ECO:0000256" key="8">
    <source>
        <dbReference type="ARBA" id="ARBA00022989"/>
    </source>
</evidence>
<accession>A0A0G4IMW7</accession>
<gene>
    <name evidence="18" type="ORF">PBRA_005200</name>
    <name evidence="19" type="ORF">PLBR_LOCUS1863</name>
</gene>
<dbReference type="Proteomes" id="UP000290189">
    <property type="component" value="Unassembled WGS sequence"/>
</dbReference>
<keyword evidence="4 13" id="KW-0479">Metal-binding</keyword>
<comment type="catalytic activity">
    <reaction evidence="11 14">
        <text>Hydrolyzes the peptide bond -P2-(S-farnesyl or geranylgeranyl)C-P1'-P2'-P3'-COOH where P1' and P2' are amino acids with aliphatic side chains and P3' is any C-terminal residue.</text>
        <dbReference type="EC" id="3.4.24.84"/>
    </reaction>
</comment>
<feature type="binding site" evidence="13">
    <location>
        <position position="351"/>
    </location>
    <ligand>
        <name>Zn(2+)</name>
        <dbReference type="ChEBI" id="CHEBI:29105"/>
        <note>catalytic</note>
    </ligand>
</feature>
<feature type="transmembrane region" description="Helical" evidence="14">
    <location>
        <begin position="325"/>
        <end position="346"/>
    </location>
</feature>
<evidence type="ECO:0000256" key="9">
    <source>
        <dbReference type="ARBA" id="ARBA00023049"/>
    </source>
</evidence>
<feature type="transmembrane region" description="Helical" evidence="14">
    <location>
        <begin position="171"/>
        <end position="190"/>
    </location>
</feature>
<dbReference type="EC" id="3.4.24.84" evidence="14"/>
<evidence type="ECO:0000256" key="3">
    <source>
        <dbReference type="ARBA" id="ARBA00022692"/>
    </source>
</evidence>
<keyword evidence="2 14" id="KW-0645">Protease</keyword>
<evidence type="ECO:0000256" key="10">
    <source>
        <dbReference type="ARBA" id="ARBA00023136"/>
    </source>
</evidence>
<dbReference type="PANTHER" id="PTHR10120">
    <property type="entry name" value="CAAX PRENYL PROTEASE 1"/>
    <property type="match status" value="1"/>
</dbReference>
<evidence type="ECO:0000313" key="18">
    <source>
        <dbReference type="EMBL" id="CEO96591.1"/>
    </source>
</evidence>
<evidence type="ECO:0000256" key="15">
    <source>
        <dbReference type="SAM" id="MobiDB-lite"/>
    </source>
</evidence>
<dbReference type="CDD" id="cd07343">
    <property type="entry name" value="M48A_Zmpste24p_like"/>
    <property type="match status" value="1"/>
</dbReference>
<dbReference type="EMBL" id="OVEO01000003">
    <property type="protein sequence ID" value="SPQ94648.1"/>
    <property type="molecule type" value="Genomic_DNA"/>
</dbReference>
<dbReference type="InterPro" id="IPR032456">
    <property type="entry name" value="Peptidase_M48_N"/>
</dbReference>
<keyword evidence="8 14" id="KW-1133">Transmembrane helix</keyword>
<comment type="similarity">
    <text evidence="14">Belongs to the peptidase M48A family.</text>
</comment>
<evidence type="ECO:0000256" key="4">
    <source>
        <dbReference type="ARBA" id="ARBA00022723"/>
    </source>
</evidence>
<keyword evidence="5 14" id="KW-0378">Hydrolase</keyword>
<dbReference type="Pfam" id="PF16491">
    <property type="entry name" value="Peptidase_M48_N"/>
    <property type="match status" value="1"/>
</dbReference>
<feature type="active site" description="Proton donor" evidence="12">
    <location>
        <position position="355"/>
    </location>
</feature>
<feature type="domain" description="CAAX prenyl protease 1 N-terminal" evidence="17">
    <location>
        <begin position="30"/>
        <end position="200"/>
    </location>
</feature>
<feature type="binding site" evidence="13">
    <location>
        <position position="273"/>
    </location>
    <ligand>
        <name>Zn(2+)</name>
        <dbReference type="ChEBI" id="CHEBI:29105"/>
        <note>catalytic</note>
    </ligand>
</feature>
<evidence type="ECO:0000259" key="16">
    <source>
        <dbReference type="Pfam" id="PF01435"/>
    </source>
</evidence>
<feature type="transmembrane region" description="Helical" evidence="14">
    <location>
        <begin position="98"/>
        <end position="124"/>
    </location>
</feature>
<dbReference type="FunFam" id="3.30.2010.10:FF:000002">
    <property type="entry name" value="CAAX prenyl protease"/>
    <property type="match status" value="1"/>
</dbReference>
<geneLocation type="mitochondrion" evidence="19"/>
<dbReference type="Gene3D" id="3.30.2010.10">
    <property type="entry name" value="Metalloproteases ('zincins'), catalytic domain"/>
    <property type="match status" value="1"/>
</dbReference>
<dbReference type="GO" id="GO:0004222">
    <property type="term" value="F:metalloendopeptidase activity"/>
    <property type="evidence" value="ECO:0007669"/>
    <property type="project" value="UniProtKB-UniRule"/>
</dbReference>
<feature type="transmembrane region" description="Helical" evidence="14">
    <location>
        <begin position="283"/>
        <end position="305"/>
    </location>
</feature>
<proteinExistence type="inferred from homology"/>
<dbReference type="InterPro" id="IPR027057">
    <property type="entry name" value="CAXX_Prtase_1"/>
</dbReference>
<evidence type="ECO:0000259" key="17">
    <source>
        <dbReference type="Pfam" id="PF16491"/>
    </source>
</evidence>
<dbReference type="GO" id="GO:0071586">
    <property type="term" value="P:CAAX-box protein processing"/>
    <property type="evidence" value="ECO:0007669"/>
    <property type="project" value="UniProtKB-UniRule"/>
</dbReference>
<evidence type="ECO:0000256" key="12">
    <source>
        <dbReference type="PIRSR" id="PIRSR627057-1"/>
    </source>
</evidence>
<dbReference type="STRING" id="37360.A0A0G4IMW7"/>
<evidence type="ECO:0000256" key="6">
    <source>
        <dbReference type="ARBA" id="ARBA00022824"/>
    </source>
</evidence>
<evidence type="ECO:0000313" key="21">
    <source>
        <dbReference type="Proteomes" id="UP000290189"/>
    </source>
</evidence>
<evidence type="ECO:0000313" key="20">
    <source>
        <dbReference type="Proteomes" id="UP000039324"/>
    </source>
</evidence>
<keyword evidence="7 13" id="KW-0862">Zinc</keyword>
<keyword evidence="10 14" id="KW-0472">Membrane</keyword>
<feature type="active site" evidence="12">
    <location>
        <position position="274"/>
    </location>
</feature>
<evidence type="ECO:0000256" key="5">
    <source>
        <dbReference type="ARBA" id="ARBA00022801"/>
    </source>
</evidence>
<feature type="transmembrane region" description="Helical" evidence="14">
    <location>
        <begin position="6"/>
        <end position="37"/>
    </location>
</feature>
<evidence type="ECO:0000256" key="13">
    <source>
        <dbReference type="PIRSR" id="PIRSR627057-2"/>
    </source>
</evidence>
<keyword evidence="19" id="KW-0496">Mitochondrion</keyword>
<dbReference type="GO" id="GO:0046872">
    <property type="term" value="F:metal ion binding"/>
    <property type="evidence" value="ECO:0007669"/>
    <property type="project" value="UniProtKB-UniRule"/>
</dbReference>
<feature type="region of interest" description="Disordered" evidence="15">
    <location>
        <begin position="411"/>
        <end position="430"/>
    </location>
</feature>
<dbReference type="AlphaFoldDB" id="A0A0G4IMW7"/>
<comment type="function">
    <text evidence="14">Proteolytically removes the C-terminal three residues of farnesylated proteins.</text>
</comment>
<name>A0A0G4IMW7_PLABS</name>
<feature type="domain" description="Peptidase M48" evidence="16">
    <location>
        <begin position="203"/>
        <end position="409"/>
    </location>
</feature>
<dbReference type="Pfam" id="PF01435">
    <property type="entry name" value="Peptidase_M48"/>
    <property type="match status" value="1"/>
</dbReference>
<reference evidence="19 21" key="2">
    <citation type="submission" date="2018-03" db="EMBL/GenBank/DDBJ databases">
        <authorList>
            <person name="Fogelqvist J."/>
        </authorList>
    </citation>
    <scope>NUCLEOTIDE SEQUENCE [LARGE SCALE GENOMIC DNA]</scope>
</reference>
<protein>
    <recommendedName>
        <fullName evidence="14">CAAX prenyl protease</fullName>
        <ecNumber evidence="14">3.4.24.84</ecNumber>
    </recommendedName>
</protein>
<keyword evidence="20" id="KW-1185">Reference proteome</keyword>
<dbReference type="Proteomes" id="UP000039324">
    <property type="component" value="Unassembled WGS sequence"/>
</dbReference>
<organism evidence="18 20">
    <name type="scientific">Plasmodiophora brassicae</name>
    <name type="common">Clubroot disease agent</name>
    <dbReference type="NCBI Taxonomy" id="37360"/>
    <lineage>
        <taxon>Eukaryota</taxon>
        <taxon>Sar</taxon>
        <taxon>Rhizaria</taxon>
        <taxon>Endomyxa</taxon>
        <taxon>Phytomyxea</taxon>
        <taxon>Plasmodiophorida</taxon>
        <taxon>Plasmodiophoridae</taxon>
        <taxon>Plasmodiophora</taxon>
    </lineage>
</organism>
<comment type="subcellular location">
    <subcellularLocation>
        <location evidence="1 14">Endoplasmic reticulum membrane</location>
        <topology evidence="1 14">Multi-pass membrane protein</topology>
    </subcellularLocation>
</comment>
<evidence type="ECO:0000256" key="2">
    <source>
        <dbReference type="ARBA" id="ARBA00022670"/>
    </source>
</evidence>
<evidence type="ECO:0000313" key="19">
    <source>
        <dbReference type="EMBL" id="SPQ94648.1"/>
    </source>
</evidence>
<evidence type="ECO:0000256" key="7">
    <source>
        <dbReference type="ARBA" id="ARBA00022833"/>
    </source>
</evidence>
<feature type="binding site" evidence="13">
    <location>
        <position position="277"/>
    </location>
    <ligand>
        <name>Zn(2+)</name>
        <dbReference type="ChEBI" id="CHEBI:29105"/>
        <note>catalytic</note>
    </ligand>
</feature>
<evidence type="ECO:0000256" key="1">
    <source>
        <dbReference type="ARBA" id="ARBA00004477"/>
    </source>
</evidence>
<comment type="cofactor">
    <cofactor evidence="13 14">
        <name>Zn(2+)</name>
        <dbReference type="ChEBI" id="CHEBI:29105"/>
    </cofactor>
    <text evidence="13 14">Binds 1 zinc ion per subunit.</text>
</comment>
<keyword evidence="6 14" id="KW-0256">Endoplasmic reticulum</keyword>
<dbReference type="OMA" id="HWHYSHI"/>
<dbReference type="InterPro" id="IPR001915">
    <property type="entry name" value="Peptidase_M48"/>
</dbReference>
<keyword evidence="3 14" id="KW-0812">Transmembrane</keyword>
<feature type="transmembrane region" description="Helical" evidence="14">
    <location>
        <begin position="145"/>
        <end position="165"/>
    </location>
</feature>
<dbReference type="EMBL" id="CDSF01000068">
    <property type="protein sequence ID" value="CEO96591.1"/>
    <property type="molecule type" value="Genomic_DNA"/>
</dbReference>
<reference evidence="18 20" key="1">
    <citation type="submission" date="2015-02" db="EMBL/GenBank/DDBJ databases">
        <authorList>
            <person name="Chooi Y.-H."/>
        </authorList>
    </citation>
    <scope>NUCLEOTIDE SEQUENCE [LARGE SCALE GENOMIC DNA]</scope>
    <source>
        <strain evidence="18">E3</strain>
    </source>
</reference>
<sequence length="430" mass="48097">MSFTAIVLGAIVVHWLLDVCSTVLNIGALSTVLPARFRGVYEPERYARSQEYTRAKGRLSIVSSTYSTIVFLALWFSGSFNAVDAAVRRLGQSTIVTGILFIFSVLAILAVLELPVSVYMTFVIETRFGFNKTSVSTFVTDILKKVALALLLGSPLLAVLLSFLLYAGPSAWLYCWAALALFTLLMFFIGPKYLLPLFNKLTPLDDAELAGQIRRLADRVRFSFGSIYVMDGSKRSNHSNAFFAGLGSTKRIVLFDTLLKSQSSNEIVAILGHEMGHYKLGHIYMNLAFSMAHTFALFFLMNFIINSDDLPRTFLIEKRSVYVGLFFFTQVLAPIELVMQFAITACSRFCEYQADRFAVDTIDDPADLVTALMKLSVDNLSNLTPHWLTVAMSYTHPPILQRIEAVESRMANSTVDNEEDEDLPLRRRLV</sequence>
<evidence type="ECO:0000256" key="11">
    <source>
        <dbReference type="ARBA" id="ARBA00044456"/>
    </source>
</evidence>
<dbReference type="OrthoDB" id="360839at2759"/>
<dbReference type="GO" id="GO:0005789">
    <property type="term" value="C:endoplasmic reticulum membrane"/>
    <property type="evidence" value="ECO:0007669"/>
    <property type="project" value="UniProtKB-SubCell"/>
</dbReference>
<feature type="transmembrane region" description="Helical" evidence="14">
    <location>
        <begin position="58"/>
        <end position="78"/>
    </location>
</feature>
<evidence type="ECO:0000256" key="14">
    <source>
        <dbReference type="RuleBase" id="RU366005"/>
    </source>
</evidence>
<keyword evidence="9 14" id="KW-0482">Metalloprotease</keyword>